<proteinExistence type="predicted"/>
<reference evidence="2" key="1">
    <citation type="submission" date="2016-10" db="EMBL/GenBank/DDBJ databases">
        <authorList>
            <person name="Varghese N."/>
        </authorList>
    </citation>
    <scope>NUCLEOTIDE SEQUENCE [LARGE SCALE GENOMIC DNA]</scope>
    <source>
        <strain evidence="2">DSM 45096 / BCRC 16803 / CGMCC 4.1857 / CIP 109030 / JCM 12277 / KCTC 19219 / NBRC 100920 / 33214</strain>
    </source>
</reference>
<dbReference type="Proteomes" id="UP000183015">
    <property type="component" value="Unassembled WGS sequence"/>
</dbReference>
<name>A0A1H7R033_STRJI</name>
<evidence type="ECO:0000313" key="1">
    <source>
        <dbReference type="EMBL" id="SEL53610.1"/>
    </source>
</evidence>
<organism evidence="1 2">
    <name type="scientific">Streptacidiphilus jiangxiensis</name>
    <dbReference type="NCBI Taxonomy" id="235985"/>
    <lineage>
        <taxon>Bacteria</taxon>
        <taxon>Bacillati</taxon>
        <taxon>Actinomycetota</taxon>
        <taxon>Actinomycetes</taxon>
        <taxon>Kitasatosporales</taxon>
        <taxon>Streptomycetaceae</taxon>
        <taxon>Streptacidiphilus</taxon>
    </lineage>
</organism>
<dbReference type="RefSeq" id="WP_042445683.1">
    <property type="nucleotide sequence ID" value="NZ_BBPN01000009.1"/>
</dbReference>
<sequence>MVDTINSLASRVHELLVANLTNPAASAADVAKGLHDVIARATALGPDAAWLVGAGHSGLAAVAFLHRQIDRALSHLDAAVTAGFNDCVALHASALRPLHEDPRFRAIYERIRITMADLDELTWIHQEMHHMSRDAARASTENIGRLDMGISRLPQAFIPTRVPNTPGVRIARIDLAATQTALQRAIMKAKISRAGGNASISAVSYNRNDSRARQDAWRADDLDSQRRQAATARAFVERPGVSTLVVPCPPLGSLVCPG</sequence>
<evidence type="ECO:0000313" key="2">
    <source>
        <dbReference type="Proteomes" id="UP000183015"/>
    </source>
</evidence>
<gene>
    <name evidence="1" type="ORF">SAMN05414137_109308</name>
</gene>
<protein>
    <submittedName>
        <fullName evidence="1">Uncharacterized protein</fullName>
    </submittedName>
</protein>
<keyword evidence="2" id="KW-1185">Reference proteome</keyword>
<dbReference type="EMBL" id="FOAZ01000009">
    <property type="protein sequence ID" value="SEL53610.1"/>
    <property type="molecule type" value="Genomic_DNA"/>
</dbReference>
<dbReference type="OrthoDB" id="4101976at2"/>
<accession>A0A1H7R033</accession>
<dbReference type="AlphaFoldDB" id="A0A1H7R033"/>
<dbReference type="eggNOG" id="ENOG5031H1X">
    <property type="taxonomic scope" value="Bacteria"/>
</dbReference>